<gene>
    <name evidence="11" type="ORF">H6P81_004486</name>
</gene>
<keyword evidence="7 8" id="KW-0012">Acyltransferase</keyword>
<evidence type="ECO:0000256" key="8">
    <source>
        <dbReference type="RuleBase" id="RU079119"/>
    </source>
</evidence>
<feature type="transmembrane region" description="Helical" evidence="8">
    <location>
        <begin position="44"/>
        <end position="63"/>
    </location>
</feature>
<evidence type="ECO:0000256" key="3">
    <source>
        <dbReference type="ARBA" id="ARBA00022679"/>
    </source>
</evidence>
<feature type="transmembrane region" description="Helical" evidence="8">
    <location>
        <begin position="12"/>
        <end position="32"/>
    </location>
</feature>
<dbReference type="GO" id="GO:0006612">
    <property type="term" value="P:protein targeting to membrane"/>
    <property type="evidence" value="ECO:0007669"/>
    <property type="project" value="TreeGrafter"/>
</dbReference>
<feature type="domain" description="Palmitoyltransferase DHHC" evidence="10">
    <location>
        <begin position="152"/>
        <end position="286"/>
    </location>
</feature>
<dbReference type="PROSITE" id="PS50216">
    <property type="entry name" value="DHHC"/>
    <property type="match status" value="1"/>
</dbReference>
<dbReference type="Pfam" id="PF01529">
    <property type="entry name" value="DHHC"/>
    <property type="match status" value="1"/>
</dbReference>
<evidence type="ECO:0000259" key="10">
    <source>
        <dbReference type="Pfam" id="PF01529"/>
    </source>
</evidence>
<dbReference type="GO" id="GO:0019706">
    <property type="term" value="F:protein-cysteine S-palmitoyltransferase activity"/>
    <property type="evidence" value="ECO:0007669"/>
    <property type="project" value="UniProtKB-EC"/>
</dbReference>
<dbReference type="GO" id="GO:0005783">
    <property type="term" value="C:endoplasmic reticulum"/>
    <property type="evidence" value="ECO:0007669"/>
    <property type="project" value="TreeGrafter"/>
</dbReference>
<dbReference type="PANTHER" id="PTHR22883:SF306">
    <property type="entry name" value="PROTEIN S-ACYLTRANSFERASE 18"/>
    <property type="match status" value="1"/>
</dbReference>
<keyword evidence="3 8" id="KW-0808">Transferase</keyword>
<evidence type="ECO:0000313" key="12">
    <source>
        <dbReference type="Proteomes" id="UP000825729"/>
    </source>
</evidence>
<dbReference type="EC" id="2.3.1.225" evidence="8"/>
<comment type="catalytic activity">
    <reaction evidence="8">
        <text>L-cysteinyl-[protein] + hexadecanoyl-CoA = S-hexadecanoyl-L-cysteinyl-[protein] + CoA</text>
        <dbReference type="Rhea" id="RHEA:36683"/>
        <dbReference type="Rhea" id="RHEA-COMP:10131"/>
        <dbReference type="Rhea" id="RHEA-COMP:11032"/>
        <dbReference type="ChEBI" id="CHEBI:29950"/>
        <dbReference type="ChEBI" id="CHEBI:57287"/>
        <dbReference type="ChEBI" id="CHEBI:57379"/>
        <dbReference type="ChEBI" id="CHEBI:74151"/>
        <dbReference type="EC" id="2.3.1.225"/>
    </reaction>
</comment>
<feature type="transmembrane region" description="Helical" evidence="8">
    <location>
        <begin position="198"/>
        <end position="225"/>
    </location>
</feature>
<sequence length="501" mass="56839">MRRHGWQLPLHPLQIVGMAVYSFLVVAFYTFLGPFLGNRVAENTILSLFSFTAFSVMILFVRCTAIDPSDKTYVKKKRRKKTGGFSKMKYGIILSQIAIKFFRRMERKILKCFIRRRYLEPWKNSAQMEPFLPFPLVTKDDSVAPDAKDDDIMFCSLCDLEVKINSKHCRSCNRCVEGFDHHCRWLNNCIGKKNYTTFILLMVFILLMLVTEGGTAIAIFIRCFADKEGISDEFRQKLYIKFPRGAIATIAVLLALMAGYSSIALGQLFFFHVVLIKKGMQTYDYILAMKEQSQSMELFDDSITSSDESTDFESPEKSTLVSQFICQGQKRDQSMTRLSIRVDGQSDSSISTNKKPEFRVSIDPWNLIKMSKEKALQAAARAKERIAKQKLTGETVPSGPLKPLPSETKCGPLMNAEDRTSQIEVNPLVAKGWFTASSSRFSSPRKRISGSPTTVTHSPKQKYKSNFDLKLTEVSQELETYISRQALCSVLTNAGEQSPRL</sequence>
<keyword evidence="5 8" id="KW-1133">Transmembrane helix</keyword>
<feature type="region of interest" description="Disordered" evidence="9">
    <location>
        <begin position="441"/>
        <end position="460"/>
    </location>
</feature>
<keyword evidence="12" id="KW-1185">Reference proteome</keyword>
<protein>
    <recommendedName>
        <fullName evidence="8">S-acyltransferase</fullName>
        <ecNumber evidence="8">2.3.1.225</ecNumber>
    </recommendedName>
    <alternativeName>
        <fullName evidence="8">Palmitoyltransferase</fullName>
    </alternativeName>
</protein>
<comment type="caution">
    <text evidence="11">The sequence shown here is derived from an EMBL/GenBank/DDBJ whole genome shotgun (WGS) entry which is preliminary data.</text>
</comment>
<evidence type="ECO:0000256" key="5">
    <source>
        <dbReference type="ARBA" id="ARBA00022989"/>
    </source>
</evidence>
<keyword evidence="6 8" id="KW-0472">Membrane</keyword>
<evidence type="ECO:0000313" key="11">
    <source>
        <dbReference type="EMBL" id="KAG9459978.1"/>
    </source>
</evidence>
<dbReference type="PANTHER" id="PTHR22883">
    <property type="entry name" value="ZINC FINGER DHHC DOMAIN CONTAINING PROTEIN"/>
    <property type="match status" value="1"/>
</dbReference>
<evidence type="ECO:0000256" key="2">
    <source>
        <dbReference type="ARBA" id="ARBA00008574"/>
    </source>
</evidence>
<comment type="subcellular location">
    <subcellularLocation>
        <location evidence="1">Membrane</location>
        <topology evidence="1">Multi-pass membrane protein</topology>
    </subcellularLocation>
</comment>
<evidence type="ECO:0000256" key="1">
    <source>
        <dbReference type="ARBA" id="ARBA00004141"/>
    </source>
</evidence>
<keyword evidence="4 8" id="KW-0812">Transmembrane</keyword>
<reference evidence="11 12" key="1">
    <citation type="submission" date="2021-07" db="EMBL/GenBank/DDBJ databases">
        <title>The Aristolochia fimbriata genome: insights into angiosperm evolution, floral development and chemical biosynthesis.</title>
        <authorList>
            <person name="Jiao Y."/>
        </authorList>
    </citation>
    <scope>NUCLEOTIDE SEQUENCE [LARGE SCALE GENOMIC DNA]</scope>
    <source>
        <strain evidence="11">IBCAS-2021</strain>
        <tissue evidence="11">Leaf</tissue>
    </source>
</reference>
<dbReference type="InterPro" id="IPR039859">
    <property type="entry name" value="PFA4/ZDH16/20/ERF2-like"/>
</dbReference>
<feature type="transmembrane region" description="Helical" evidence="8">
    <location>
        <begin position="246"/>
        <end position="271"/>
    </location>
</feature>
<evidence type="ECO:0000256" key="6">
    <source>
        <dbReference type="ARBA" id="ARBA00023136"/>
    </source>
</evidence>
<dbReference type="GO" id="GO:0016020">
    <property type="term" value="C:membrane"/>
    <property type="evidence" value="ECO:0007669"/>
    <property type="project" value="UniProtKB-SubCell"/>
</dbReference>
<name>A0AAV7FI21_ARIFI</name>
<dbReference type="AlphaFoldDB" id="A0AAV7FI21"/>
<dbReference type="EMBL" id="JAINDJ010000002">
    <property type="protein sequence ID" value="KAG9459978.1"/>
    <property type="molecule type" value="Genomic_DNA"/>
</dbReference>
<evidence type="ECO:0000256" key="4">
    <source>
        <dbReference type="ARBA" id="ARBA00022692"/>
    </source>
</evidence>
<proteinExistence type="inferred from homology"/>
<comment type="similarity">
    <text evidence="2 8">Belongs to the DHHC palmitoyltransferase family.</text>
</comment>
<comment type="domain">
    <text evidence="8">The DHHC domain is required for palmitoyltransferase activity.</text>
</comment>
<evidence type="ECO:0000256" key="9">
    <source>
        <dbReference type="SAM" id="MobiDB-lite"/>
    </source>
</evidence>
<dbReference type="GO" id="GO:0005794">
    <property type="term" value="C:Golgi apparatus"/>
    <property type="evidence" value="ECO:0007669"/>
    <property type="project" value="TreeGrafter"/>
</dbReference>
<evidence type="ECO:0000256" key="7">
    <source>
        <dbReference type="ARBA" id="ARBA00023315"/>
    </source>
</evidence>
<dbReference type="Proteomes" id="UP000825729">
    <property type="component" value="Unassembled WGS sequence"/>
</dbReference>
<organism evidence="11 12">
    <name type="scientific">Aristolochia fimbriata</name>
    <name type="common">White veined hardy Dutchman's pipe vine</name>
    <dbReference type="NCBI Taxonomy" id="158543"/>
    <lineage>
        <taxon>Eukaryota</taxon>
        <taxon>Viridiplantae</taxon>
        <taxon>Streptophyta</taxon>
        <taxon>Embryophyta</taxon>
        <taxon>Tracheophyta</taxon>
        <taxon>Spermatophyta</taxon>
        <taxon>Magnoliopsida</taxon>
        <taxon>Magnoliidae</taxon>
        <taxon>Piperales</taxon>
        <taxon>Aristolochiaceae</taxon>
        <taxon>Aristolochia</taxon>
    </lineage>
</organism>
<dbReference type="InterPro" id="IPR001594">
    <property type="entry name" value="Palmitoyltrfase_DHHC"/>
</dbReference>
<accession>A0AAV7FI21</accession>